<evidence type="ECO:0000313" key="2">
    <source>
        <dbReference type="EnsemblMetazoa" id="AALFPA23_009662.P13346"/>
    </source>
</evidence>
<reference evidence="2" key="2">
    <citation type="submission" date="2025-05" db="UniProtKB">
        <authorList>
            <consortium name="EnsemblMetazoa"/>
        </authorList>
    </citation>
    <scope>IDENTIFICATION</scope>
    <source>
        <strain evidence="2">Foshan</strain>
    </source>
</reference>
<keyword evidence="1" id="KW-0732">Signal</keyword>
<reference evidence="3" key="1">
    <citation type="journal article" date="2015" name="Proc. Natl. Acad. Sci. U.S.A.">
        <title>Genome sequence of the Asian Tiger mosquito, Aedes albopictus, reveals insights into its biology, genetics, and evolution.</title>
        <authorList>
            <person name="Chen X.G."/>
            <person name="Jiang X."/>
            <person name="Gu J."/>
            <person name="Xu M."/>
            <person name="Wu Y."/>
            <person name="Deng Y."/>
            <person name="Zhang C."/>
            <person name="Bonizzoni M."/>
            <person name="Dermauw W."/>
            <person name="Vontas J."/>
            <person name="Armbruster P."/>
            <person name="Huang X."/>
            <person name="Yang Y."/>
            <person name="Zhang H."/>
            <person name="He W."/>
            <person name="Peng H."/>
            <person name="Liu Y."/>
            <person name="Wu K."/>
            <person name="Chen J."/>
            <person name="Lirakis M."/>
            <person name="Topalis P."/>
            <person name="Van Leeuwen T."/>
            <person name="Hall A.B."/>
            <person name="Jiang X."/>
            <person name="Thorpe C."/>
            <person name="Mueller R.L."/>
            <person name="Sun C."/>
            <person name="Waterhouse R.M."/>
            <person name="Yan G."/>
            <person name="Tu Z.J."/>
            <person name="Fang X."/>
            <person name="James A.A."/>
        </authorList>
    </citation>
    <scope>NUCLEOTIDE SEQUENCE [LARGE SCALE GENOMIC DNA]</scope>
    <source>
        <strain evidence="3">Foshan</strain>
    </source>
</reference>
<dbReference type="Proteomes" id="UP000069940">
    <property type="component" value="Unassembled WGS sequence"/>
</dbReference>
<name>A0ABM1YJA1_AEDAL</name>
<evidence type="ECO:0008006" key="4">
    <source>
        <dbReference type="Google" id="ProtNLM"/>
    </source>
</evidence>
<keyword evidence="3" id="KW-1185">Reference proteome</keyword>
<feature type="chain" id="PRO_5047118870" description="Secreted protein" evidence="1">
    <location>
        <begin position="20"/>
        <end position="485"/>
    </location>
</feature>
<sequence>MARLFGLCILLGACAIVRGDLGLNLTIPGLVSGVSGAVGQGMINLIKANGTIKVDAWMDTSGALVPLIKVVDDVTSPLNKLLGATLAGSSSKKANSQELFAGLSTHVVNTKSAIDNAVKSTEELQSTVKPTQYEDVRGNVTLIESSIPQLQEAFTVLSTTVAVVEISKEPVTAENVTNFFTKSILDDLINPLLNITQGINGLAKVVTSIAKDKTAAMNTIASINGTINNGLRSLATTTSNFNRSVNDAGTFTSNNGNNLYGSINQMYTPYMNRPQNFRGGDVTRVTNYLAEVKSNLEQFSTDMSNTFAYLRNNVTILLNSQVDRISKILLDTAVYMTNGGYSSENGERCASKYSTQLTQNPVQVSRLTGCLQPEVNGFNGMYQLYRVLMDQTRTLGGSVSASVLGRQCTQGTTDCVATYFGYLDDLSDQVKEKLNINVQTVARETLTMQNRIGACTMAITADIADNARTVQTKFDNCLATGARKN</sequence>
<evidence type="ECO:0000313" key="3">
    <source>
        <dbReference type="Proteomes" id="UP000069940"/>
    </source>
</evidence>
<protein>
    <recommendedName>
        <fullName evidence="4">Secreted protein</fullName>
    </recommendedName>
</protein>
<proteinExistence type="predicted"/>
<feature type="signal peptide" evidence="1">
    <location>
        <begin position="1"/>
        <end position="19"/>
    </location>
</feature>
<dbReference type="RefSeq" id="XP_062705911.1">
    <property type="nucleotide sequence ID" value="XM_062849927.1"/>
</dbReference>
<dbReference type="GeneID" id="109427588"/>
<dbReference type="EnsemblMetazoa" id="AALFPA23_009662.R13346">
    <property type="protein sequence ID" value="AALFPA23_009662.P13346"/>
    <property type="gene ID" value="AALFPA23_009662"/>
</dbReference>
<accession>A0ABM1YJA1</accession>
<evidence type="ECO:0000256" key="1">
    <source>
        <dbReference type="SAM" id="SignalP"/>
    </source>
</evidence>
<organism evidence="2 3">
    <name type="scientific">Aedes albopictus</name>
    <name type="common">Asian tiger mosquito</name>
    <name type="synonym">Stegomyia albopicta</name>
    <dbReference type="NCBI Taxonomy" id="7160"/>
    <lineage>
        <taxon>Eukaryota</taxon>
        <taxon>Metazoa</taxon>
        <taxon>Ecdysozoa</taxon>
        <taxon>Arthropoda</taxon>
        <taxon>Hexapoda</taxon>
        <taxon>Insecta</taxon>
        <taxon>Pterygota</taxon>
        <taxon>Neoptera</taxon>
        <taxon>Endopterygota</taxon>
        <taxon>Diptera</taxon>
        <taxon>Nematocera</taxon>
        <taxon>Culicoidea</taxon>
        <taxon>Culicidae</taxon>
        <taxon>Culicinae</taxon>
        <taxon>Aedini</taxon>
        <taxon>Aedes</taxon>
        <taxon>Stegomyia</taxon>
    </lineage>
</organism>